<feature type="region of interest" description="Disordered" evidence="1">
    <location>
        <begin position="30"/>
        <end position="51"/>
    </location>
</feature>
<proteinExistence type="predicted"/>
<feature type="compositionally biased region" description="Basic and acidic residues" evidence="1">
    <location>
        <begin position="41"/>
        <end position="51"/>
    </location>
</feature>
<dbReference type="EMBL" id="GGEC01089854">
    <property type="protein sequence ID" value="MBX70338.1"/>
    <property type="molecule type" value="Transcribed_RNA"/>
</dbReference>
<accession>A0A2P2QTS4</accession>
<evidence type="ECO:0000313" key="2">
    <source>
        <dbReference type="EMBL" id="MBX70338.1"/>
    </source>
</evidence>
<name>A0A2P2QTS4_RHIMU</name>
<reference evidence="2" key="1">
    <citation type="submission" date="2018-02" db="EMBL/GenBank/DDBJ databases">
        <title>Rhizophora mucronata_Transcriptome.</title>
        <authorList>
            <person name="Meera S.P."/>
            <person name="Sreeshan A."/>
            <person name="Augustine A."/>
        </authorList>
    </citation>
    <scope>NUCLEOTIDE SEQUENCE</scope>
    <source>
        <tissue evidence="2">Leaf</tissue>
    </source>
</reference>
<dbReference type="AlphaFoldDB" id="A0A2P2QTS4"/>
<evidence type="ECO:0000256" key="1">
    <source>
        <dbReference type="SAM" id="MobiDB-lite"/>
    </source>
</evidence>
<sequence length="51" mass="6000">MKITSLIFPINYKDNLTKQLEIFKKKKIPSKQMSMQGVDHLQPHQEGDESR</sequence>
<protein>
    <submittedName>
        <fullName evidence="2">Uncharacterized protein</fullName>
    </submittedName>
</protein>
<organism evidence="2">
    <name type="scientific">Rhizophora mucronata</name>
    <name type="common">Asiatic mangrove</name>
    <dbReference type="NCBI Taxonomy" id="61149"/>
    <lineage>
        <taxon>Eukaryota</taxon>
        <taxon>Viridiplantae</taxon>
        <taxon>Streptophyta</taxon>
        <taxon>Embryophyta</taxon>
        <taxon>Tracheophyta</taxon>
        <taxon>Spermatophyta</taxon>
        <taxon>Magnoliopsida</taxon>
        <taxon>eudicotyledons</taxon>
        <taxon>Gunneridae</taxon>
        <taxon>Pentapetalae</taxon>
        <taxon>rosids</taxon>
        <taxon>fabids</taxon>
        <taxon>Malpighiales</taxon>
        <taxon>Rhizophoraceae</taxon>
        <taxon>Rhizophora</taxon>
    </lineage>
</organism>